<evidence type="ECO:0000256" key="7">
    <source>
        <dbReference type="ARBA" id="ARBA00022840"/>
    </source>
</evidence>
<dbReference type="InterPro" id="IPR000631">
    <property type="entry name" value="CARKD"/>
</dbReference>
<keyword evidence="8 17" id="KW-0521">NADP</keyword>
<evidence type="ECO:0000256" key="8">
    <source>
        <dbReference type="ARBA" id="ARBA00022857"/>
    </source>
</evidence>
<comment type="cofactor">
    <cofactor evidence="17">
        <name>Mg(2+)</name>
        <dbReference type="ChEBI" id="CHEBI:18420"/>
    </cofactor>
</comment>
<comment type="caution">
    <text evidence="23">The sequence shown here is derived from an EMBL/GenBank/DDBJ whole genome shotgun (WGS) entry which is preliminary data.</text>
</comment>
<gene>
    <name evidence="17" type="primary">nnrD</name>
    <name evidence="18" type="synonym">nnrE</name>
    <name evidence="23" type="ORF">ACFQE9_13225</name>
</gene>
<evidence type="ECO:0000256" key="13">
    <source>
        <dbReference type="ARBA" id="ARBA00023268"/>
    </source>
</evidence>
<evidence type="ECO:0000313" key="23">
    <source>
        <dbReference type="EMBL" id="MFC6893560.1"/>
    </source>
</evidence>
<feature type="domain" description="YjeF C-terminal" evidence="21">
    <location>
        <begin position="237"/>
        <end position="506"/>
    </location>
</feature>
<dbReference type="NCBIfam" id="TIGR00197">
    <property type="entry name" value="yjeF_nterm"/>
    <property type="match status" value="1"/>
</dbReference>
<comment type="caution">
    <text evidence="17">Lacks conserved residue(s) required for the propagation of feature annotation.</text>
</comment>
<evidence type="ECO:0000256" key="9">
    <source>
        <dbReference type="ARBA" id="ARBA00022958"/>
    </source>
</evidence>
<name>A0ABD5UVU8_9EURY</name>
<keyword evidence="12 17" id="KW-0456">Lyase</keyword>
<comment type="catalytic activity">
    <reaction evidence="1 18 19">
        <text>(6R)-NADHX = (6S)-NADHX</text>
        <dbReference type="Rhea" id="RHEA:32215"/>
        <dbReference type="ChEBI" id="CHEBI:64074"/>
        <dbReference type="ChEBI" id="CHEBI:64075"/>
        <dbReference type="EC" id="5.1.99.6"/>
    </reaction>
</comment>
<dbReference type="PROSITE" id="PS01050">
    <property type="entry name" value="YJEF_C_2"/>
    <property type="match status" value="1"/>
</dbReference>
<feature type="binding site" evidence="17">
    <location>
        <position position="270"/>
    </location>
    <ligand>
        <name>(6S)-NADPHX</name>
        <dbReference type="ChEBI" id="CHEBI:64076"/>
    </ligand>
</feature>
<evidence type="ECO:0000256" key="12">
    <source>
        <dbReference type="ARBA" id="ARBA00023239"/>
    </source>
</evidence>
<dbReference type="RefSeq" id="WP_379745505.1">
    <property type="nucleotide sequence ID" value="NZ_JBHSVN010000001.1"/>
</dbReference>
<dbReference type="GO" id="GO:0005524">
    <property type="term" value="F:ATP binding"/>
    <property type="evidence" value="ECO:0007669"/>
    <property type="project" value="UniProtKB-UniRule"/>
</dbReference>
<dbReference type="GO" id="GO:0046872">
    <property type="term" value="F:metal ion binding"/>
    <property type="evidence" value="ECO:0007669"/>
    <property type="project" value="UniProtKB-UniRule"/>
</dbReference>
<evidence type="ECO:0000259" key="21">
    <source>
        <dbReference type="PROSITE" id="PS51383"/>
    </source>
</evidence>
<comment type="similarity">
    <text evidence="17">Belongs to the NnrD/CARKD family.</text>
</comment>
<dbReference type="GO" id="GO:0046496">
    <property type="term" value="P:nicotinamide nucleotide metabolic process"/>
    <property type="evidence" value="ECO:0007669"/>
    <property type="project" value="UniProtKB-UniRule"/>
</dbReference>
<keyword evidence="24" id="KW-1185">Reference proteome</keyword>
<comment type="catalytic activity">
    <reaction evidence="2 18 19">
        <text>(6R)-NADPHX = (6S)-NADPHX</text>
        <dbReference type="Rhea" id="RHEA:32227"/>
        <dbReference type="ChEBI" id="CHEBI:64076"/>
        <dbReference type="ChEBI" id="CHEBI:64077"/>
        <dbReference type="EC" id="5.1.99.6"/>
    </reaction>
</comment>
<feature type="binding site" evidence="18">
    <location>
        <position position="180"/>
    </location>
    <ligand>
        <name>K(+)</name>
        <dbReference type="ChEBI" id="CHEBI:29103"/>
    </ligand>
</feature>
<dbReference type="NCBIfam" id="TIGR00196">
    <property type="entry name" value="yjeF_cterm"/>
    <property type="match status" value="1"/>
</dbReference>
<dbReference type="SUPFAM" id="SSF53613">
    <property type="entry name" value="Ribokinase-like"/>
    <property type="match status" value="1"/>
</dbReference>
<dbReference type="InterPro" id="IPR017953">
    <property type="entry name" value="Carbohydrate_kinase_pred_CS"/>
</dbReference>
<dbReference type="PROSITE" id="PS51385">
    <property type="entry name" value="YJEF_N"/>
    <property type="match status" value="1"/>
</dbReference>
<dbReference type="SUPFAM" id="SSF64153">
    <property type="entry name" value="YjeF N-terminal domain-like"/>
    <property type="match status" value="1"/>
</dbReference>
<feature type="binding site" evidence="18">
    <location>
        <position position="177"/>
    </location>
    <ligand>
        <name>(6S)-NADPHX</name>
        <dbReference type="ChEBI" id="CHEBI:64076"/>
    </ligand>
</feature>
<dbReference type="Gene3D" id="3.40.1190.20">
    <property type="match status" value="1"/>
</dbReference>
<keyword evidence="5 18" id="KW-0479">Metal-binding</keyword>
<reference evidence="23 24" key="1">
    <citation type="journal article" date="2019" name="Int. J. Syst. Evol. Microbiol.">
        <title>The Global Catalogue of Microorganisms (GCM) 10K type strain sequencing project: providing services to taxonomists for standard genome sequencing and annotation.</title>
        <authorList>
            <consortium name="The Broad Institute Genomics Platform"/>
            <consortium name="The Broad Institute Genome Sequencing Center for Infectious Disease"/>
            <person name="Wu L."/>
            <person name="Ma J."/>
        </authorList>
    </citation>
    <scope>NUCLEOTIDE SEQUENCE [LARGE SCALE GENOMIC DNA]</scope>
    <source>
        <strain evidence="23 24">SKJ47</strain>
    </source>
</reference>
<comment type="function">
    <text evidence="17">Catalyzes the dehydration of the S-form of NAD(P)HX at the expense of ADP, which is converted to AMP. Together with NAD(P)HX epimerase, which catalyzes the epimerization of the S- and R-forms, the enzyme allows the repair of both epimers of NAD(P)HX, a damaged form of NAD(P)H that is a result of enzymatic or heat-dependent hydration.</text>
</comment>
<evidence type="ECO:0000256" key="17">
    <source>
        <dbReference type="HAMAP-Rule" id="MF_01965"/>
    </source>
</evidence>
<feature type="binding site" evidence="18">
    <location>
        <begin position="54"/>
        <end position="58"/>
    </location>
    <ligand>
        <name>(6S)-NADPHX</name>
        <dbReference type="ChEBI" id="CHEBI:64076"/>
    </ligand>
</feature>
<feature type="domain" description="YjeF N-terminal" evidence="22">
    <location>
        <begin position="7"/>
        <end position="235"/>
    </location>
</feature>
<evidence type="ECO:0000256" key="6">
    <source>
        <dbReference type="ARBA" id="ARBA00022741"/>
    </source>
</evidence>
<keyword evidence="11 18" id="KW-0413">Isomerase</keyword>
<dbReference type="Proteomes" id="UP001596296">
    <property type="component" value="Unassembled WGS sequence"/>
</dbReference>
<sequence length="507" mass="51870">MITAQRMASVDANAAALGVPRAKLMESAGNAIAREIRSIADPGSTVTLVCGRGNNGGDALVAARFLSDFEVRVRLLGRRESVSTGIARENWDALSAAEIDARAVAAPAAEPASLDLEGSDVIVDAMLGTGVTGAVREPERTVIRRINEVGGGRGSDADASTSGSHADARAPTVVAVDVPSGVDADTGEVEPGPDGERLAVEADRVVTFHDGKPGLATLGVPVTVADIGIPEAAELFTGPGDLLALGREPESHKGDHGEVLVVGGGPYTGAPTLAARSALRAGADLVRVACPESVAREVQGFSENLIVHGFAGETLAPSHLDGISELAEGRDVVVFGPGLGDADATLEFVERFLGAYDGRAVVDADALQVVPEVETDATLVCTPHQGELRRMGGPSAEDWRERADLVRSFAADLGHAVLVKGAYDVITDGEALRVNRTGNPGMTVGGTGDVLAGAVGALACTQSPLQAAAIGAYANGRAGDLVVDERGYGLVATDLIDRLPEALRTDE</sequence>
<feature type="binding site" evidence="17">
    <location>
        <position position="384"/>
    </location>
    <ligand>
        <name>(6S)-NADPHX</name>
        <dbReference type="ChEBI" id="CHEBI:64076"/>
    </ligand>
</feature>
<evidence type="ECO:0000259" key="22">
    <source>
        <dbReference type="PROSITE" id="PS51385"/>
    </source>
</evidence>
<comment type="catalytic activity">
    <reaction evidence="15 17 19">
        <text>(6S)-NADHX + ADP = AMP + phosphate + NADH + H(+)</text>
        <dbReference type="Rhea" id="RHEA:32223"/>
        <dbReference type="ChEBI" id="CHEBI:15378"/>
        <dbReference type="ChEBI" id="CHEBI:43474"/>
        <dbReference type="ChEBI" id="CHEBI:57945"/>
        <dbReference type="ChEBI" id="CHEBI:64074"/>
        <dbReference type="ChEBI" id="CHEBI:456215"/>
        <dbReference type="ChEBI" id="CHEBI:456216"/>
        <dbReference type="EC" id="4.2.1.136"/>
    </reaction>
</comment>
<dbReference type="InterPro" id="IPR029056">
    <property type="entry name" value="Ribokinase-like"/>
</dbReference>
<feature type="binding site" evidence="18">
    <location>
        <position position="124"/>
    </location>
    <ligand>
        <name>K(+)</name>
        <dbReference type="ChEBI" id="CHEBI:29103"/>
    </ligand>
</feature>
<dbReference type="Gene3D" id="3.40.50.10260">
    <property type="entry name" value="YjeF N-terminal domain"/>
    <property type="match status" value="1"/>
</dbReference>
<evidence type="ECO:0000256" key="19">
    <source>
        <dbReference type="PIRNR" id="PIRNR017184"/>
    </source>
</evidence>
<keyword evidence="7 17" id="KW-0067">ATP-binding</keyword>
<evidence type="ECO:0000256" key="15">
    <source>
        <dbReference type="ARBA" id="ARBA00048238"/>
    </source>
</evidence>
<evidence type="ECO:0000256" key="4">
    <source>
        <dbReference type="ARBA" id="ARBA00009524"/>
    </source>
</evidence>
<comment type="similarity">
    <text evidence="4 19">In the C-terminal section; belongs to the NnrD/CARKD family.</text>
</comment>
<dbReference type="EC" id="5.1.99.6" evidence="19"/>
<dbReference type="HAMAP" id="MF_01966">
    <property type="entry name" value="NADHX_epimerase"/>
    <property type="match status" value="1"/>
</dbReference>
<evidence type="ECO:0000256" key="10">
    <source>
        <dbReference type="ARBA" id="ARBA00023027"/>
    </source>
</evidence>
<proteinExistence type="inferred from homology"/>
<keyword evidence="9 18" id="KW-0630">Potassium</keyword>
<dbReference type="InterPro" id="IPR004443">
    <property type="entry name" value="YjeF_N_dom"/>
</dbReference>
<evidence type="ECO:0000313" key="24">
    <source>
        <dbReference type="Proteomes" id="UP001596296"/>
    </source>
</evidence>
<feature type="binding site" evidence="18">
    <location>
        <position position="55"/>
    </location>
    <ligand>
        <name>K(+)</name>
        <dbReference type="ChEBI" id="CHEBI:29103"/>
    </ligand>
</feature>
<dbReference type="HAMAP" id="MF_01965">
    <property type="entry name" value="NADHX_dehydratase"/>
    <property type="match status" value="1"/>
</dbReference>
<comment type="similarity">
    <text evidence="3 19">In the N-terminal section; belongs to the NnrE/AIBP family.</text>
</comment>
<evidence type="ECO:0000256" key="2">
    <source>
        <dbReference type="ARBA" id="ARBA00000909"/>
    </source>
</evidence>
<keyword evidence="10 17" id="KW-0520">NAD</keyword>
<evidence type="ECO:0000256" key="18">
    <source>
        <dbReference type="HAMAP-Rule" id="MF_01966"/>
    </source>
</evidence>
<feature type="binding site" evidence="18">
    <location>
        <begin position="128"/>
        <end position="134"/>
    </location>
    <ligand>
        <name>(6S)-NADPHX</name>
        <dbReference type="ChEBI" id="CHEBI:64076"/>
    </ligand>
</feature>
<feature type="binding site" evidence="17">
    <location>
        <position position="448"/>
    </location>
    <ligand>
        <name>AMP</name>
        <dbReference type="ChEBI" id="CHEBI:456215"/>
    </ligand>
</feature>
<organism evidence="23 24">
    <name type="scientific">Halopenitus salinus</name>
    <dbReference type="NCBI Taxonomy" id="1198295"/>
    <lineage>
        <taxon>Archaea</taxon>
        <taxon>Methanobacteriati</taxon>
        <taxon>Methanobacteriota</taxon>
        <taxon>Stenosarchaea group</taxon>
        <taxon>Halobacteria</taxon>
        <taxon>Halobacteriales</taxon>
        <taxon>Haloferacaceae</taxon>
        <taxon>Halopenitus</taxon>
    </lineage>
</organism>
<dbReference type="PIRSF" id="PIRSF017184">
    <property type="entry name" value="Nnr"/>
    <property type="match status" value="1"/>
</dbReference>
<accession>A0ABD5UVU8</accession>
<dbReference type="CDD" id="cd01171">
    <property type="entry name" value="YXKO-related"/>
    <property type="match status" value="1"/>
</dbReference>
<dbReference type="PANTHER" id="PTHR12592">
    <property type="entry name" value="ATP-DEPENDENT (S)-NAD(P)H-HYDRATE DEHYDRATASE FAMILY MEMBER"/>
    <property type="match status" value="1"/>
</dbReference>
<evidence type="ECO:0000256" key="5">
    <source>
        <dbReference type="ARBA" id="ARBA00022723"/>
    </source>
</evidence>
<evidence type="ECO:0000256" key="14">
    <source>
        <dbReference type="ARBA" id="ARBA00025153"/>
    </source>
</evidence>
<comment type="function">
    <text evidence="14 19">Bifunctional enzyme that catalyzes the epimerization of the S- and R-forms of NAD(P)HX and the dehydration of the S-form of NAD(P)HX at the expense of ADP, which is converted to AMP. This allows the repair of both epimers of NAD(P)HX, a damaged form of NAD(P)H that is a result of enzymatic or heat-dependent hydration.</text>
</comment>
<dbReference type="AlphaFoldDB" id="A0ABD5UVU8"/>
<evidence type="ECO:0000256" key="16">
    <source>
        <dbReference type="ARBA" id="ARBA00049209"/>
    </source>
</evidence>
<comment type="function">
    <text evidence="18">Catalyzes the epimerization of the S- and R-forms of NAD(P)HX, a damaged form of NAD(P)H that is a result of enzymatic or heat-dependent hydration. This is a prerequisite for the S-specific NAD(P)H-hydrate dehydratase to allow the repair of both epimers of NAD(P)HX.</text>
</comment>
<dbReference type="EC" id="4.2.1.136" evidence="19"/>
<evidence type="ECO:0000256" key="1">
    <source>
        <dbReference type="ARBA" id="ARBA00000013"/>
    </source>
</evidence>
<dbReference type="Pfam" id="PF03853">
    <property type="entry name" value="YjeF_N"/>
    <property type="match status" value="1"/>
</dbReference>
<feature type="region of interest" description="Disordered" evidence="20">
    <location>
        <begin position="149"/>
        <end position="168"/>
    </location>
</feature>
<dbReference type="GO" id="GO:0052856">
    <property type="term" value="F:NAD(P)HX epimerase activity"/>
    <property type="evidence" value="ECO:0007669"/>
    <property type="project" value="UniProtKB-UniRule"/>
</dbReference>
<comment type="catalytic activity">
    <reaction evidence="16 17 19">
        <text>(6S)-NADPHX + ADP = AMP + phosphate + NADPH + H(+)</text>
        <dbReference type="Rhea" id="RHEA:32235"/>
        <dbReference type="ChEBI" id="CHEBI:15378"/>
        <dbReference type="ChEBI" id="CHEBI:43474"/>
        <dbReference type="ChEBI" id="CHEBI:57783"/>
        <dbReference type="ChEBI" id="CHEBI:64076"/>
        <dbReference type="ChEBI" id="CHEBI:456215"/>
        <dbReference type="ChEBI" id="CHEBI:456216"/>
        <dbReference type="EC" id="4.2.1.136"/>
    </reaction>
</comment>
<comment type="similarity">
    <text evidence="18">Belongs to the NnrE/AIBP family.</text>
</comment>
<comment type="subunit">
    <text evidence="17">Homotetramer.</text>
</comment>
<evidence type="ECO:0000256" key="11">
    <source>
        <dbReference type="ARBA" id="ARBA00023235"/>
    </source>
</evidence>
<evidence type="ECO:0000256" key="3">
    <source>
        <dbReference type="ARBA" id="ARBA00006001"/>
    </source>
</evidence>
<dbReference type="PANTHER" id="PTHR12592:SF0">
    <property type="entry name" value="ATP-DEPENDENT (S)-NAD(P)H-HYDRATE DEHYDRATASE"/>
    <property type="match status" value="1"/>
</dbReference>
<keyword evidence="6 17" id="KW-0547">Nucleotide-binding</keyword>
<protein>
    <recommendedName>
        <fullName evidence="19">Bifunctional NAD(P)H-hydrate repair enzyme</fullName>
    </recommendedName>
    <alternativeName>
        <fullName evidence="19">Nicotinamide nucleotide repair protein</fullName>
    </alternativeName>
    <domain>
        <recommendedName>
            <fullName evidence="19">ADP-dependent (S)-NAD(P)H-hydrate dehydratase</fullName>
            <ecNumber evidence="19">4.2.1.136</ecNumber>
        </recommendedName>
        <alternativeName>
            <fullName evidence="19">ADP-dependent NAD(P)HX dehydratase</fullName>
        </alternativeName>
    </domain>
    <domain>
        <recommendedName>
            <fullName evidence="19">NAD(P)H-hydrate epimerase</fullName>
            <ecNumber evidence="19">5.1.99.6</ecNumber>
        </recommendedName>
    </domain>
</protein>
<dbReference type="GO" id="GO:0052855">
    <property type="term" value="F:ADP-dependent NAD(P)H-hydrate dehydratase activity"/>
    <property type="evidence" value="ECO:0007669"/>
    <property type="project" value="UniProtKB-UniRule"/>
</dbReference>
<keyword evidence="13" id="KW-0511">Multifunctional enzyme</keyword>
<dbReference type="EMBL" id="JBHSXL010000009">
    <property type="protein sequence ID" value="MFC6893560.1"/>
    <property type="molecule type" value="Genomic_DNA"/>
</dbReference>
<comment type="cofactor">
    <cofactor evidence="18 19">
        <name>K(+)</name>
        <dbReference type="ChEBI" id="CHEBI:29103"/>
    </cofactor>
    <text evidence="18 19">Binds 1 potassium ion per subunit.</text>
</comment>
<evidence type="ECO:0000256" key="20">
    <source>
        <dbReference type="SAM" id="MobiDB-lite"/>
    </source>
</evidence>
<feature type="binding site" evidence="17">
    <location>
        <position position="338"/>
    </location>
    <ligand>
        <name>(6S)-NADPHX</name>
        <dbReference type="ChEBI" id="CHEBI:64076"/>
    </ligand>
</feature>
<dbReference type="InterPro" id="IPR030677">
    <property type="entry name" value="Nnr"/>
</dbReference>
<feature type="binding site" evidence="17">
    <location>
        <position position="449"/>
    </location>
    <ligand>
        <name>(6S)-NADPHX</name>
        <dbReference type="ChEBI" id="CHEBI:64076"/>
    </ligand>
</feature>
<dbReference type="InterPro" id="IPR036652">
    <property type="entry name" value="YjeF_N_dom_sf"/>
</dbReference>
<dbReference type="PROSITE" id="PS51383">
    <property type="entry name" value="YJEF_C_3"/>
    <property type="match status" value="1"/>
</dbReference>
<dbReference type="Pfam" id="PF01256">
    <property type="entry name" value="Carb_kinase"/>
    <property type="match status" value="1"/>
</dbReference>